<dbReference type="SMART" id="SM00409">
    <property type="entry name" value="IG"/>
    <property type="match status" value="2"/>
</dbReference>
<dbReference type="InterPro" id="IPR013783">
    <property type="entry name" value="Ig-like_fold"/>
</dbReference>
<dbReference type="InterPro" id="IPR001879">
    <property type="entry name" value="GPCR_2_extracellular_dom"/>
</dbReference>
<accession>A0A8J6LBI9</accession>
<dbReference type="SUPFAM" id="SSF48726">
    <property type="entry name" value="Immunoglobulin"/>
    <property type="match status" value="2"/>
</dbReference>
<dbReference type="Pfam" id="PF02793">
    <property type="entry name" value="HRM"/>
    <property type="match status" value="1"/>
</dbReference>
<feature type="domain" description="Ig-like" evidence="2">
    <location>
        <begin position="67"/>
        <end position="165"/>
    </location>
</feature>
<keyword evidence="4" id="KW-1185">Reference proteome</keyword>
<proteinExistence type="predicted"/>
<dbReference type="PROSITE" id="PS50227">
    <property type="entry name" value="G_PROTEIN_RECEP_F2_3"/>
    <property type="match status" value="1"/>
</dbReference>
<feature type="domain" description="Ig-like" evidence="2">
    <location>
        <begin position="173"/>
        <end position="262"/>
    </location>
</feature>
<evidence type="ECO:0000259" key="2">
    <source>
        <dbReference type="PROSITE" id="PS50835"/>
    </source>
</evidence>
<reference evidence="3" key="1">
    <citation type="journal article" date="2020" name="J Insects Food Feed">
        <title>The yellow mealworm (Tenebrio molitor) genome: a resource for the emerging insects as food and feed industry.</title>
        <authorList>
            <person name="Eriksson T."/>
            <person name="Andere A."/>
            <person name="Kelstrup H."/>
            <person name="Emery V."/>
            <person name="Picard C."/>
        </authorList>
    </citation>
    <scope>NUCLEOTIDE SEQUENCE</scope>
    <source>
        <strain evidence="3">Stoneville</strain>
        <tissue evidence="3">Whole head</tissue>
    </source>
</reference>
<dbReference type="InterPro" id="IPR003599">
    <property type="entry name" value="Ig_sub"/>
</dbReference>
<sequence length="436" mass="49938">MLKVNYSKLEDVTVENVLYFRSGADVTFHLFAVKKDEKRIRSILSKWADRGYIANLTVADKEFVFRPLLDLQSVSINQIGTIRQRDEFILSCVARGSPTMSFRWFKDEVFVNVTEFTSHKWSRLIKDPHLDDQYTALLGISRSDILDSGTFTCQVEDFRIQQCLSRRVFIKAPPVIKVEPMSLTVQKGENLTIKCISMGDSNNKYTYSWTKNKELIPVRTESEKYDILYPGGSILHIFKIDKSVKYSCLVQDDAISSEVMVEIHVVDPHLVRTCPQEYYLNVTWPETAPDTDSLQECPKGYAFPGFVRRSCTLNDGLRPIWRQPDYSQCTSEQLYKIGMDLRLLQLGYETATPVQILESCLRYLALRSGSGLLPGEGTRILLLVRDVISYTKLSRYIPHNVTTAVFDLVNRVLMCPNSLIDQETQSVDHAVELPNR</sequence>
<dbReference type="GO" id="GO:0016020">
    <property type="term" value="C:membrane"/>
    <property type="evidence" value="ECO:0007669"/>
    <property type="project" value="InterPro"/>
</dbReference>
<dbReference type="EMBL" id="JABDTM020022534">
    <property type="protein sequence ID" value="KAH0815829.1"/>
    <property type="molecule type" value="Genomic_DNA"/>
</dbReference>
<dbReference type="AlphaFoldDB" id="A0A8J6LBI9"/>
<dbReference type="PANTHER" id="PTHR45813:SF8">
    <property type="entry name" value="IG-LIKE DOMAIN-CONTAINING PROTEIN"/>
    <property type="match status" value="1"/>
</dbReference>
<dbReference type="InterPro" id="IPR036445">
    <property type="entry name" value="GPCR_2_extracell_dom_sf"/>
</dbReference>
<dbReference type="PANTHER" id="PTHR45813">
    <property type="entry name" value="IG-LIKE DOMAIN-CONTAINING PROTEIN"/>
    <property type="match status" value="1"/>
</dbReference>
<dbReference type="CDD" id="cd00096">
    <property type="entry name" value="Ig"/>
    <property type="match status" value="1"/>
</dbReference>
<reference evidence="3" key="2">
    <citation type="submission" date="2021-08" db="EMBL/GenBank/DDBJ databases">
        <authorList>
            <person name="Eriksson T."/>
        </authorList>
    </citation>
    <scope>NUCLEOTIDE SEQUENCE</scope>
    <source>
        <strain evidence="3">Stoneville</strain>
        <tissue evidence="3">Whole head</tissue>
    </source>
</reference>
<dbReference type="InterPro" id="IPR051587">
    <property type="entry name" value="Adhesion_GPCR"/>
</dbReference>
<dbReference type="PROSITE" id="PS50835">
    <property type="entry name" value="IG_LIKE"/>
    <property type="match status" value="2"/>
</dbReference>
<name>A0A8J6LBI9_TENMO</name>
<dbReference type="Pfam" id="PF13895">
    <property type="entry name" value="Ig_2"/>
    <property type="match status" value="1"/>
</dbReference>
<evidence type="ECO:0000313" key="3">
    <source>
        <dbReference type="EMBL" id="KAH0815829.1"/>
    </source>
</evidence>
<dbReference type="Proteomes" id="UP000719412">
    <property type="component" value="Unassembled WGS sequence"/>
</dbReference>
<dbReference type="Gene3D" id="4.10.1240.10">
    <property type="entry name" value="GPCR, family 2, extracellular hormone receptor domain"/>
    <property type="match status" value="1"/>
</dbReference>
<dbReference type="GO" id="GO:0004930">
    <property type="term" value="F:G protein-coupled receptor activity"/>
    <property type="evidence" value="ECO:0007669"/>
    <property type="project" value="InterPro"/>
</dbReference>
<dbReference type="InterPro" id="IPR007110">
    <property type="entry name" value="Ig-like_dom"/>
</dbReference>
<gene>
    <name evidence="3" type="ORF">GEV33_006961</name>
</gene>
<feature type="domain" description="G-protein coupled receptors family 2 profile 1" evidence="1">
    <location>
        <begin position="274"/>
        <end position="333"/>
    </location>
</feature>
<dbReference type="GO" id="GO:0007189">
    <property type="term" value="P:adenylate cyclase-activating G protein-coupled receptor signaling pathway"/>
    <property type="evidence" value="ECO:0007669"/>
    <property type="project" value="TreeGrafter"/>
</dbReference>
<evidence type="ECO:0000259" key="1">
    <source>
        <dbReference type="PROSITE" id="PS50227"/>
    </source>
</evidence>
<dbReference type="Pfam" id="PF13927">
    <property type="entry name" value="Ig_3"/>
    <property type="match status" value="1"/>
</dbReference>
<comment type="caution">
    <text evidence="3">The sequence shown here is derived from an EMBL/GenBank/DDBJ whole genome shotgun (WGS) entry which is preliminary data.</text>
</comment>
<dbReference type="Gene3D" id="2.60.40.10">
    <property type="entry name" value="Immunoglobulins"/>
    <property type="match status" value="2"/>
</dbReference>
<dbReference type="InterPro" id="IPR036179">
    <property type="entry name" value="Ig-like_dom_sf"/>
</dbReference>
<protein>
    <submittedName>
        <fullName evidence="3">Uncharacterized protein</fullName>
    </submittedName>
</protein>
<evidence type="ECO:0000313" key="4">
    <source>
        <dbReference type="Proteomes" id="UP000719412"/>
    </source>
</evidence>
<organism evidence="3 4">
    <name type="scientific">Tenebrio molitor</name>
    <name type="common">Yellow mealworm beetle</name>
    <dbReference type="NCBI Taxonomy" id="7067"/>
    <lineage>
        <taxon>Eukaryota</taxon>
        <taxon>Metazoa</taxon>
        <taxon>Ecdysozoa</taxon>
        <taxon>Arthropoda</taxon>
        <taxon>Hexapoda</taxon>
        <taxon>Insecta</taxon>
        <taxon>Pterygota</taxon>
        <taxon>Neoptera</taxon>
        <taxon>Endopterygota</taxon>
        <taxon>Coleoptera</taxon>
        <taxon>Polyphaga</taxon>
        <taxon>Cucujiformia</taxon>
        <taxon>Tenebrionidae</taxon>
        <taxon>Tenebrio</taxon>
    </lineage>
</organism>